<dbReference type="PROSITE" id="PS51195">
    <property type="entry name" value="Q_MOTIF"/>
    <property type="match status" value="1"/>
</dbReference>
<dbReference type="GO" id="GO:0005524">
    <property type="term" value="F:ATP binding"/>
    <property type="evidence" value="ECO:0007669"/>
    <property type="project" value="UniProtKB-KW"/>
</dbReference>
<dbReference type="Proteomes" id="UP000236454">
    <property type="component" value="Unassembled WGS sequence"/>
</dbReference>
<evidence type="ECO:0000256" key="4">
    <source>
        <dbReference type="ARBA" id="ARBA00022840"/>
    </source>
</evidence>
<dbReference type="AlphaFoldDB" id="A0A1I6YMD2"/>
<evidence type="ECO:0000256" key="2">
    <source>
        <dbReference type="ARBA" id="ARBA00022801"/>
    </source>
</evidence>
<keyword evidence="11" id="KW-1185">Reference proteome</keyword>
<dbReference type="Gene3D" id="3.40.50.300">
    <property type="entry name" value="P-loop containing nucleotide triphosphate hydrolases"/>
    <property type="match status" value="2"/>
</dbReference>
<evidence type="ECO:0000259" key="9">
    <source>
        <dbReference type="PROSITE" id="PS51195"/>
    </source>
</evidence>
<dbReference type="PANTHER" id="PTHR47959:SF13">
    <property type="entry name" value="ATP-DEPENDENT RNA HELICASE RHLE"/>
    <property type="match status" value="1"/>
</dbReference>
<dbReference type="InterPro" id="IPR014014">
    <property type="entry name" value="RNA_helicase_DEAD_Q_motif"/>
</dbReference>
<dbReference type="SMART" id="SM00490">
    <property type="entry name" value="HELICc"/>
    <property type="match status" value="1"/>
</dbReference>
<sequence length="409" mass="46639">MKFKDYKIAPEIKERLEALGWNRPTDIQFKAIKPILDGEDVLAIAQTGTGKTASFVIPTLELILQNKQSKYAKKTVHTLVMVPTRELAKQIEEVYKDVARHIKVKVAAIYGGVEQDQQIAQLNNGVDVVISTPGRMFDLIAQKHLDISGLKVLVLDEADHMLDLGFIKDIKDVMRHIPKKRQTLFFSATINKKIKELAYDLVRNAIRIQISPKNPVAKNIEHSVAFVEMDDKRFFLENLIKENEEQKLIVFVRTKVRAERVKKAMERVAIEAETIHGDVEQKDRFSILSKFKSGECKVLITTDVAARGIDIPGVGYVVNYDLPEEPENYVHRVGRTGRGKEKGWAIAFCSPQEKEYLEAIEEYTGNEIEVYEISKMEYKSIIDDSDDGSDDWQSLLNKANEEFGTKDKW</sequence>
<dbReference type="GO" id="GO:0003724">
    <property type="term" value="F:RNA helicase activity"/>
    <property type="evidence" value="ECO:0007669"/>
    <property type="project" value="InterPro"/>
</dbReference>
<evidence type="ECO:0000259" key="8">
    <source>
        <dbReference type="PROSITE" id="PS51194"/>
    </source>
</evidence>
<evidence type="ECO:0000256" key="3">
    <source>
        <dbReference type="ARBA" id="ARBA00022806"/>
    </source>
</evidence>
<feature type="domain" description="DEAD-box RNA helicase Q" evidence="9">
    <location>
        <begin position="1"/>
        <end position="29"/>
    </location>
</feature>
<proteinExistence type="inferred from homology"/>
<feature type="short sequence motif" description="Q motif" evidence="6">
    <location>
        <begin position="1"/>
        <end position="29"/>
    </location>
</feature>
<protein>
    <submittedName>
        <fullName evidence="10">ATP-dependent RNA helicase RhlE</fullName>
    </submittedName>
</protein>
<dbReference type="GO" id="GO:0003676">
    <property type="term" value="F:nucleic acid binding"/>
    <property type="evidence" value="ECO:0007669"/>
    <property type="project" value="InterPro"/>
</dbReference>
<evidence type="ECO:0000259" key="7">
    <source>
        <dbReference type="PROSITE" id="PS51192"/>
    </source>
</evidence>
<dbReference type="PROSITE" id="PS51192">
    <property type="entry name" value="HELICASE_ATP_BIND_1"/>
    <property type="match status" value="1"/>
</dbReference>
<dbReference type="OrthoDB" id="9785240at2"/>
<dbReference type="SMART" id="SM00487">
    <property type="entry name" value="DEXDc"/>
    <property type="match status" value="1"/>
</dbReference>
<evidence type="ECO:0000256" key="1">
    <source>
        <dbReference type="ARBA" id="ARBA00022741"/>
    </source>
</evidence>
<gene>
    <name evidence="10" type="ORF">SAMN05216474_1021</name>
</gene>
<accession>A0A1I6YMD2</accession>
<dbReference type="EMBL" id="FPAS01000001">
    <property type="protein sequence ID" value="SFT51649.1"/>
    <property type="molecule type" value="Genomic_DNA"/>
</dbReference>
<dbReference type="Pfam" id="PF00271">
    <property type="entry name" value="Helicase_C"/>
    <property type="match status" value="1"/>
</dbReference>
<dbReference type="InterPro" id="IPR044742">
    <property type="entry name" value="DEAD/DEAH_RhlB"/>
</dbReference>
<evidence type="ECO:0000256" key="5">
    <source>
        <dbReference type="ARBA" id="ARBA00038437"/>
    </source>
</evidence>
<dbReference type="GO" id="GO:0016787">
    <property type="term" value="F:hydrolase activity"/>
    <property type="evidence" value="ECO:0007669"/>
    <property type="project" value="UniProtKB-KW"/>
</dbReference>
<dbReference type="InterPro" id="IPR001650">
    <property type="entry name" value="Helicase_C-like"/>
</dbReference>
<evidence type="ECO:0000256" key="6">
    <source>
        <dbReference type="PROSITE-ProRule" id="PRU00552"/>
    </source>
</evidence>
<keyword evidence="2" id="KW-0378">Hydrolase</keyword>
<dbReference type="Pfam" id="PF00270">
    <property type="entry name" value="DEAD"/>
    <property type="match status" value="1"/>
</dbReference>
<organism evidence="10 11">
    <name type="scientific">Lishizhenia tianjinensis</name>
    <dbReference type="NCBI Taxonomy" id="477690"/>
    <lineage>
        <taxon>Bacteria</taxon>
        <taxon>Pseudomonadati</taxon>
        <taxon>Bacteroidota</taxon>
        <taxon>Flavobacteriia</taxon>
        <taxon>Flavobacteriales</taxon>
        <taxon>Crocinitomicaceae</taxon>
        <taxon>Lishizhenia</taxon>
    </lineage>
</organism>
<dbReference type="InterPro" id="IPR011545">
    <property type="entry name" value="DEAD/DEAH_box_helicase_dom"/>
</dbReference>
<dbReference type="CDD" id="cd00268">
    <property type="entry name" value="DEADc"/>
    <property type="match status" value="1"/>
</dbReference>
<dbReference type="InterPro" id="IPR014001">
    <property type="entry name" value="Helicase_ATP-bd"/>
</dbReference>
<dbReference type="PROSITE" id="PS51194">
    <property type="entry name" value="HELICASE_CTER"/>
    <property type="match status" value="1"/>
</dbReference>
<reference evidence="10 11" key="1">
    <citation type="submission" date="2016-10" db="EMBL/GenBank/DDBJ databases">
        <authorList>
            <person name="de Groot N.N."/>
        </authorList>
    </citation>
    <scope>NUCLEOTIDE SEQUENCE [LARGE SCALE GENOMIC DNA]</scope>
    <source>
        <strain evidence="10 11">CGMCC 1.7005</strain>
    </source>
</reference>
<keyword evidence="3 10" id="KW-0347">Helicase</keyword>
<evidence type="ECO:0000313" key="10">
    <source>
        <dbReference type="EMBL" id="SFT51649.1"/>
    </source>
</evidence>
<dbReference type="GO" id="GO:0005829">
    <property type="term" value="C:cytosol"/>
    <property type="evidence" value="ECO:0007669"/>
    <property type="project" value="TreeGrafter"/>
</dbReference>
<dbReference type="SUPFAM" id="SSF52540">
    <property type="entry name" value="P-loop containing nucleoside triphosphate hydrolases"/>
    <property type="match status" value="1"/>
</dbReference>
<dbReference type="RefSeq" id="WP_090247100.1">
    <property type="nucleotide sequence ID" value="NZ_FPAS01000001.1"/>
</dbReference>
<feature type="domain" description="Helicase C-terminal" evidence="8">
    <location>
        <begin position="235"/>
        <end position="382"/>
    </location>
</feature>
<dbReference type="InterPro" id="IPR050079">
    <property type="entry name" value="DEAD_box_RNA_helicase"/>
</dbReference>
<dbReference type="PANTHER" id="PTHR47959">
    <property type="entry name" value="ATP-DEPENDENT RNA HELICASE RHLE-RELATED"/>
    <property type="match status" value="1"/>
</dbReference>
<evidence type="ECO:0000313" key="11">
    <source>
        <dbReference type="Proteomes" id="UP000236454"/>
    </source>
</evidence>
<dbReference type="InterPro" id="IPR027417">
    <property type="entry name" value="P-loop_NTPase"/>
</dbReference>
<comment type="similarity">
    <text evidence="5">Belongs to the DEAD box helicase family.</text>
</comment>
<keyword evidence="1" id="KW-0547">Nucleotide-binding</keyword>
<dbReference type="CDD" id="cd18787">
    <property type="entry name" value="SF2_C_DEAD"/>
    <property type="match status" value="1"/>
</dbReference>
<name>A0A1I6YMD2_9FLAO</name>
<feature type="domain" description="Helicase ATP-binding" evidence="7">
    <location>
        <begin position="32"/>
        <end position="208"/>
    </location>
</feature>
<dbReference type="STRING" id="477690.SAMN05216474_1021"/>
<keyword evidence="4" id="KW-0067">ATP-binding</keyword>